<dbReference type="GO" id="GO:0030313">
    <property type="term" value="C:cell envelope"/>
    <property type="evidence" value="ECO:0007669"/>
    <property type="project" value="UniProtKB-SubCell"/>
</dbReference>
<evidence type="ECO:0000256" key="4">
    <source>
        <dbReference type="ARBA" id="ARBA00022729"/>
    </source>
</evidence>
<sequence length="435" mass="45878">MSTPTLSPTRRTTLAGAATGLGALFTAAACGGGDEAPGSAEYSAPATDLSAKITYGLWDKNQVAGLQANIDAFNEKYPNVEVALNVTPYSEYWTKLQTQASSGTLPDVFWMNGPNFQLYATNEQIAPITGAVDAGDIDPANYPEALVDLYTFDGVRYGVPKDFDTIGVWCNTSLFQRAGVELPTAEWTWAEFQDTAVRISQALAAEGIFGAAGGMDGQTTYYNTIFEAGGEVVDEGKSGYASTESQEGLTFWADLIARGGSPSIQQLTDTTADQWFTSGKLAMYWGGSWFRSALTDTDLATGVQVLPLPKGAQQVTVIHGVANVVAASSKNRQAAQALQVYLAGEEAQRQLGAAGAVIPAFTGTQDAFAASMPGADLQLFLDAVDYSKPLPVSANTSAWNALETELLPDAFSGTRPVGEVATELAAEMDEVLADE</sequence>
<keyword evidence="3" id="KW-0813">Transport</keyword>
<dbReference type="KEGG" id="kra:Krad_2164"/>
<evidence type="ECO:0000313" key="6">
    <source>
        <dbReference type="Proteomes" id="UP000001116"/>
    </source>
</evidence>
<protein>
    <submittedName>
        <fullName evidence="5">Extracellular solute-binding protein family 1</fullName>
    </submittedName>
</protein>
<dbReference type="EMBL" id="CP000750">
    <property type="protein sequence ID" value="ABS03648.1"/>
    <property type="molecule type" value="Genomic_DNA"/>
</dbReference>
<dbReference type="Proteomes" id="UP000001116">
    <property type="component" value="Chromosome"/>
</dbReference>
<evidence type="ECO:0000256" key="2">
    <source>
        <dbReference type="ARBA" id="ARBA00008520"/>
    </source>
</evidence>
<name>A6WA09_KINRD</name>
<keyword evidence="6" id="KW-1185">Reference proteome</keyword>
<dbReference type="HOGENOM" id="CLU_031285_10_5_11"/>
<dbReference type="InterPro" id="IPR050490">
    <property type="entry name" value="Bact_solute-bd_prot1"/>
</dbReference>
<dbReference type="CDD" id="cd13585">
    <property type="entry name" value="PBP2_TMBP_like"/>
    <property type="match status" value="1"/>
</dbReference>
<comment type="subcellular location">
    <subcellularLocation>
        <location evidence="1">Cell envelope</location>
    </subcellularLocation>
</comment>
<gene>
    <name evidence="5" type="ordered locus">Krad_2164</name>
</gene>
<dbReference type="InterPro" id="IPR006059">
    <property type="entry name" value="SBP"/>
</dbReference>
<dbReference type="Gene3D" id="3.40.190.10">
    <property type="entry name" value="Periplasmic binding protein-like II"/>
    <property type="match status" value="1"/>
</dbReference>
<dbReference type="SUPFAM" id="SSF53850">
    <property type="entry name" value="Periplasmic binding protein-like II"/>
    <property type="match status" value="1"/>
</dbReference>
<keyword evidence="4" id="KW-0732">Signal</keyword>
<dbReference type="AlphaFoldDB" id="A6WA09"/>
<accession>A6WA09</accession>
<dbReference type="PANTHER" id="PTHR43649:SF31">
    <property type="entry name" value="SN-GLYCEROL-3-PHOSPHATE-BINDING PERIPLASMIC PROTEIN UGPB"/>
    <property type="match status" value="1"/>
</dbReference>
<dbReference type="InterPro" id="IPR006311">
    <property type="entry name" value="TAT_signal"/>
</dbReference>
<dbReference type="eggNOG" id="COG1653">
    <property type="taxonomic scope" value="Bacteria"/>
</dbReference>
<dbReference type="PROSITE" id="PS51318">
    <property type="entry name" value="TAT"/>
    <property type="match status" value="1"/>
</dbReference>
<evidence type="ECO:0000313" key="5">
    <source>
        <dbReference type="EMBL" id="ABS03648.1"/>
    </source>
</evidence>
<reference evidence="6" key="1">
    <citation type="journal article" date="2008" name="PLoS ONE">
        <title>Survival in nuclear waste, extreme resistance, and potential applications gleaned from the genome sequence of Kineococcus radiotolerans SRS30216.</title>
        <authorList>
            <person name="Bagwell C.E."/>
            <person name="Bhat S."/>
            <person name="Hawkins G.M."/>
            <person name="Smith B.W."/>
            <person name="Biswas T."/>
            <person name="Hoover T.R."/>
            <person name="Saunders E."/>
            <person name="Han C.S."/>
            <person name="Tsodikov O.V."/>
            <person name="Shimkets L.J."/>
        </authorList>
    </citation>
    <scope>NUCLEOTIDE SEQUENCE [LARGE SCALE GENOMIC DNA]</scope>
    <source>
        <strain evidence="6">ATCC BAA-149 / DSM 14245 / SRS30216</strain>
    </source>
</reference>
<evidence type="ECO:0000256" key="3">
    <source>
        <dbReference type="ARBA" id="ARBA00022448"/>
    </source>
</evidence>
<comment type="similarity">
    <text evidence="2">Belongs to the bacterial solute-binding protein 1 family.</text>
</comment>
<proteinExistence type="inferred from homology"/>
<dbReference type="STRING" id="266940.Krad_2164"/>
<dbReference type="Pfam" id="PF01547">
    <property type="entry name" value="SBP_bac_1"/>
    <property type="match status" value="1"/>
</dbReference>
<organism evidence="5 6">
    <name type="scientific">Kineococcus radiotolerans (strain ATCC BAA-149 / DSM 14245 / SRS30216)</name>
    <dbReference type="NCBI Taxonomy" id="266940"/>
    <lineage>
        <taxon>Bacteria</taxon>
        <taxon>Bacillati</taxon>
        <taxon>Actinomycetota</taxon>
        <taxon>Actinomycetes</taxon>
        <taxon>Kineosporiales</taxon>
        <taxon>Kineosporiaceae</taxon>
        <taxon>Kineococcus</taxon>
    </lineage>
</organism>
<dbReference type="RefSeq" id="WP_011981213.1">
    <property type="nucleotide sequence ID" value="NC_009664.2"/>
</dbReference>
<dbReference type="PANTHER" id="PTHR43649">
    <property type="entry name" value="ARABINOSE-BINDING PROTEIN-RELATED"/>
    <property type="match status" value="1"/>
</dbReference>
<evidence type="ECO:0000256" key="1">
    <source>
        <dbReference type="ARBA" id="ARBA00004196"/>
    </source>
</evidence>